<dbReference type="InterPro" id="IPR032675">
    <property type="entry name" value="LRR_dom_sf"/>
</dbReference>
<proteinExistence type="predicted"/>
<comment type="caution">
    <text evidence="1">The sequence shown here is derived from an EMBL/GenBank/DDBJ whole genome shotgun (WGS) entry which is preliminary data.</text>
</comment>
<dbReference type="AlphaFoldDB" id="A0A4Y9ZC22"/>
<evidence type="ECO:0000313" key="2">
    <source>
        <dbReference type="Proteomes" id="UP000298327"/>
    </source>
</evidence>
<name>A0A4Y9ZC22_9AGAM</name>
<protein>
    <recommendedName>
        <fullName evidence="3">F-box domain-containing protein</fullName>
    </recommendedName>
</protein>
<dbReference type="SUPFAM" id="SSF52047">
    <property type="entry name" value="RNI-like"/>
    <property type="match status" value="1"/>
</dbReference>
<accession>A0A4Y9ZC22</accession>
<evidence type="ECO:0008006" key="3">
    <source>
        <dbReference type="Google" id="ProtNLM"/>
    </source>
</evidence>
<dbReference type="EMBL" id="SEOQ01000040">
    <property type="protein sequence ID" value="TFY71700.1"/>
    <property type="molecule type" value="Genomic_DNA"/>
</dbReference>
<dbReference type="Proteomes" id="UP000298327">
    <property type="component" value="Unassembled WGS sequence"/>
</dbReference>
<keyword evidence="2" id="KW-1185">Reference proteome</keyword>
<organism evidence="1 2">
    <name type="scientific">Dentipellis fragilis</name>
    <dbReference type="NCBI Taxonomy" id="205917"/>
    <lineage>
        <taxon>Eukaryota</taxon>
        <taxon>Fungi</taxon>
        <taxon>Dikarya</taxon>
        <taxon>Basidiomycota</taxon>
        <taxon>Agaricomycotina</taxon>
        <taxon>Agaricomycetes</taxon>
        <taxon>Russulales</taxon>
        <taxon>Hericiaceae</taxon>
        <taxon>Dentipellis</taxon>
    </lineage>
</organism>
<sequence length="522" mass="59397">MLLPPLNDDCCTIILSMLEAPDLAAMSRVSRVAPSYVRRWLARNINIAGSHGTHFVDHDIYHFISQYTLWPYIEVLRMTPRPEYKPSFSDYFARPENRSLVHDGMHLIAEVVEAAVNLRSFRMDALFGKFLERDPRLLISLQHRSLLWELQLNGLRRKDMDSLLANPISNLRCLRLEISEVVDVRDIFEVVCSSARTLEEISISYRPGPHGSLTTRIGNGNLVSTYPRLQRLLLHNITIDPHGLLRAFPNLQTLKMDMQHDEEAPVILPAFVPESYINGTFCNPLPELRSIDGHSTLLALPLHSNLQRLHIRQLTNSPEFFEELLRIMGCSPLISVSLCVRVRSPTEGSPLTHDTWPFTTSHVISTVANCIPLAQFLEFSFNWGRFRPGRASGFSAKSCLKWTLSSDSACSPLAALSNLRFVSFTVPTPSREYSETPPHMQDIADDLLCTLPTIKYLSMRSWGIYRRRVYFRRRKSSDGETSSSESVRGNPAIEITCNEAHAAYLKYSWEATDLKGWIINEE</sequence>
<reference evidence="1 2" key="1">
    <citation type="submission" date="2019-02" db="EMBL/GenBank/DDBJ databases">
        <title>Genome sequencing of the rare red list fungi Dentipellis fragilis.</title>
        <authorList>
            <person name="Buettner E."/>
            <person name="Kellner H."/>
        </authorList>
    </citation>
    <scope>NUCLEOTIDE SEQUENCE [LARGE SCALE GENOMIC DNA]</scope>
    <source>
        <strain evidence="1 2">DSM 105465</strain>
    </source>
</reference>
<dbReference type="OrthoDB" id="10362681at2759"/>
<gene>
    <name evidence="1" type="ORF">EVG20_g1306</name>
</gene>
<dbReference type="Gene3D" id="3.80.10.10">
    <property type="entry name" value="Ribonuclease Inhibitor"/>
    <property type="match status" value="1"/>
</dbReference>
<evidence type="ECO:0000313" key="1">
    <source>
        <dbReference type="EMBL" id="TFY71700.1"/>
    </source>
</evidence>